<evidence type="ECO:0000313" key="1">
    <source>
        <dbReference type="EMBL" id="MEQ2205358.1"/>
    </source>
</evidence>
<dbReference type="Proteomes" id="UP001434883">
    <property type="component" value="Unassembled WGS sequence"/>
</dbReference>
<reference evidence="1 2" key="1">
    <citation type="submission" date="2021-06" db="EMBL/GenBank/DDBJ databases">
        <authorList>
            <person name="Palmer J.M."/>
        </authorList>
    </citation>
    <scope>NUCLEOTIDE SEQUENCE [LARGE SCALE GENOMIC DNA]</scope>
    <source>
        <strain evidence="1 2">XC_2019</strain>
        <tissue evidence="1">Muscle</tissue>
    </source>
</reference>
<dbReference type="EMBL" id="JAHRIN010042056">
    <property type="protein sequence ID" value="MEQ2205358.1"/>
    <property type="molecule type" value="Genomic_DNA"/>
</dbReference>
<organism evidence="1 2">
    <name type="scientific">Xenoophorus captivus</name>
    <dbReference type="NCBI Taxonomy" id="1517983"/>
    <lineage>
        <taxon>Eukaryota</taxon>
        <taxon>Metazoa</taxon>
        <taxon>Chordata</taxon>
        <taxon>Craniata</taxon>
        <taxon>Vertebrata</taxon>
        <taxon>Euteleostomi</taxon>
        <taxon>Actinopterygii</taxon>
        <taxon>Neopterygii</taxon>
        <taxon>Teleostei</taxon>
        <taxon>Neoteleostei</taxon>
        <taxon>Acanthomorphata</taxon>
        <taxon>Ovalentaria</taxon>
        <taxon>Atherinomorphae</taxon>
        <taxon>Cyprinodontiformes</taxon>
        <taxon>Goodeidae</taxon>
        <taxon>Xenoophorus</taxon>
    </lineage>
</organism>
<keyword evidence="2" id="KW-1185">Reference proteome</keyword>
<proteinExistence type="predicted"/>
<accession>A0ABV0RCK3</accession>
<name>A0ABV0RCK3_9TELE</name>
<comment type="caution">
    <text evidence="1">The sequence shown here is derived from an EMBL/GenBank/DDBJ whole genome shotgun (WGS) entry which is preliminary data.</text>
</comment>
<protein>
    <submittedName>
        <fullName evidence="1">Uncharacterized protein</fullName>
    </submittedName>
</protein>
<sequence length="99" mass="11303">MLMPIRIAYNRYHSKIAVSLCPNLVRCYRKPNPCCFCPYKQRLVAEARTLSAWGVFQPVVHICISVTACAKHEWLSPNRKSSKVNLEHACFHICVQGSI</sequence>
<evidence type="ECO:0000313" key="2">
    <source>
        <dbReference type="Proteomes" id="UP001434883"/>
    </source>
</evidence>
<gene>
    <name evidence="1" type="ORF">XENOCAPTIV_021167</name>
</gene>